<dbReference type="HOGENOM" id="CLU_216179_1_0_3"/>
<feature type="transmembrane region" description="Helical" evidence="1">
    <location>
        <begin position="12"/>
        <end position="35"/>
    </location>
</feature>
<sequence length="36" mass="3953">MEKPRPKNIIDVDPVTAIFVVTIALLLPLLLAGFFS</sequence>
<evidence type="ECO:0000313" key="2">
    <source>
        <dbReference type="EMBL" id="AFZ33817.1"/>
    </source>
</evidence>
<name>K9XQ71_STAC7</name>
<gene>
    <name evidence="2" type="ordered locus">Sta7437_0199</name>
</gene>
<proteinExistence type="predicted"/>
<dbReference type="EMBL" id="CP003653">
    <property type="protein sequence ID" value="AFZ33817.1"/>
    <property type="molecule type" value="Genomic_DNA"/>
</dbReference>
<dbReference type="KEGG" id="scs:Sta7437_0199"/>
<protein>
    <submittedName>
        <fullName evidence="2">Uncharacterized protein</fullName>
    </submittedName>
</protein>
<keyword evidence="1" id="KW-1133">Transmembrane helix</keyword>
<keyword evidence="1" id="KW-0472">Membrane</keyword>
<keyword evidence="1" id="KW-0812">Transmembrane</keyword>
<evidence type="ECO:0000313" key="3">
    <source>
        <dbReference type="Proteomes" id="UP000010473"/>
    </source>
</evidence>
<dbReference type="Proteomes" id="UP000010473">
    <property type="component" value="Chromosome"/>
</dbReference>
<keyword evidence="3" id="KW-1185">Reference proteome</keyword>
<evidence type="ECO:0000256" key="1">
    <source>
        <dbReference type="SAM" id="Phobius"/>
    </source>
</evidence>
<organism evidence="2 3">
    <name type="scientific">Stanieria cyanosphaera (strain ATCC 29371 / PCC 7437)</name>
    <dbReference type="NCBI Taxonomy" id="111780"/>
    <lineage>
        <taxon>Bacteria</taxon>
        <taxon>Bacillati</taxon>
        <taxon>Cyanobacteriota</taxon>
        <taxon>Cyanophyceae</taxon>
        <taxon>Pleurocapsales</taxon>
        <taxon>Dermocarpellaceae</taxon>
        <taxon>Stanieria</taxon>
    </lineage>
</organism>
<dbReference type="AlphaFoldDB" id="K9XQ71"/>
<accession>K9XQ71</accession>
<reference evidence="3" key="1">
    <citation type="journal article" date="2013" name="Proc. Natl. Acad. Sci. U.S.A.">
        <title>Improving the coverage of the cyanobacterial phylum using diversity-driven genome sequencing.</title>
        <authorList>
            <person name="Shih P.M."/>
            <person name="Wu D."/>
            <person name="Latifi A."/>
            <person name="Axen S.D."/>
            <person name="Fewer D.P."/>
            <person name="Talla E."/>
            <person name="Calteau A."/>
            <person name="Cai F."/>
            <person name="Tandeau de Marsac N."/>
            <person name="Rippka R."/>
            <person name="Herdman M."/>
            <person name="Sivonen K."/>
            <person name="Coursin T."/>
            <person name="Laurent T."/>
            <person name="Goodwin L."/>
            <person name="Nolan M."/>
            <person name="Davenport K.W."/>
            <person name="Han C.S."/>
            <person name="Rubin E.M."/>
            <person name="Eisen J.A."/>
            <person name="Woyke T."/>
            <person name="Gugger M."/>
            <person name="Kerfeld C.A."/>
        </authorList>
    </citation>
    <scope>NUCLEOTIDE SEQUENCE [LARGE SCALE GENOMIC DNA]</scope>
    <source>
        <strain evidence="3">ATCC 29371 / PCC 7437</strain>
    </source>
</reference>